<dbReference type="EMBL" id="BK015870">
    <property type="protein sequence ID" value="DAD70718.1"/>
    <property type="molecule type" value="Genomic_DNA"/>
</dbReference>
<accession>A0A8S5LL90</accession>
<protein>
    <submittedName>
        <fullName evidence="1">Zinc finger domain protein</fullName>
    </submittedName>
</protein>
<organism evidence="1">
    <name type="scientific">Siphoviridae sp. ctKcB20</name>
    <dbReference type="NCBI Taxonomy" id="2827568"/>
    <lineage>
        <taxon>Viruses</taxon>
        <taxon>Duplodnaviria</taxon>
        <taxon>Heunggongvirae</taxon>
        <taxon>Uroviricota</taxon>
        <taxon>Caudoviricetes</taxon>
    </lineage>
</organism>
<evidence type="ECO:0000313" key="1">
    <source>
        <dbReference type="EMBL" id="DAD70718.1"/>
    </source>
</evidence>
<reference evidence="1" key="1">
    <citation type="journal article" date="2021" name="Proc. Natl. Acad. Sci. U.S.A.">
        <title>A Catalog of Tens of Thousands of Viruses from Human Metagenomes Reveals Hidden Associations with Chronic Diseases.</title>
        <authorList>
            <person name="Tisza M.J."/>
            <person name="Buck C.B."/>
        </authorList>
    </citation>
    <scope>NUCLEOTIDE SEQUENCE</scope>
    <source>
        <strain evidence="1">CtKcB20</strain>
    </source>
</reference>
<name>A0A8S5LL90_9CAUD</name>
<proteinExistence type="predicted"/>
<sequence length="149" mass="18178">MTETTIYKCEYCGAEFDDEYEAHCHEYVCQYNDVKKRKGSCLAFYREDGTEIKFDNASCVWDDFDDVVAFTVNHECDIQFVVDFFEWHGFENPFRQIEVKDYEYMYIDDVWKLIGLWWFDPDLHYGEWVRVDDQIKRWTDIKNKFENNA</sequence>